<evidence type="ECO:0000256" key="4">
    <source>
        <dbReference type="ARBA" id="ARBA00022729"/>
    </source>
</evidence>
<sequence>MIRLFNGFVPSVENAKASRGLFRFAAPFAGLFLGLSLLLSACGGGAGSSGEVGKAGTAGADTASTVKTKGITLRIGYQKYGTINILKADGGLDKKLAEQSIKIEWTEFPGGPQLLEALNVGSIDIGHTGEAPPIFAQAAGAPLVYLAHEPASPKSEGILVPKDSKIQSVADLKGKKVALNKGSNVHYLLVKLLEKAGVAYSDITTVYLPPADARAAFESGKVDAWVIWDPFLAAAQTATGAKLLADGTDIVSNYEFYLAARPFAEKYPDIVKTLLEEANKIDEWAKNNQKALAEKLSPQLGIDVPSLELAAGRRPYGVQPIDQAVIDAQQKIADTFRKLELIPKDIKITDAILKP</sequence>
<dbReference type="EMBL" id="QMFB01000004">
    <property type="protein sequence ID" value="RAV21705.1"/>
    <property type="molecule type" value="Genomic_DNA"/>
</dbReference>
<dbReference type="AlphaFoldDB" id="A0A329MP96"/>
<dbReference type="GO" id="GO:0042626">
    <property type="term" value="F:ATPase-coupled transmembrane transporter activity"/>
    <property type="evidence" value="ECO:0007669"/>
    <property type="project" value="InterPro"/>
</dbReference>
<dbReference type="CDD" id="cd13557">
    <property type="entry name" value="PBP2_SsuA"/>
    <property type="match status" value="1"/>
</dbReference>
<dbReference type="Pfam" id="PF09084">
    <property type="entry name" value="NMT1"/>
    <property type="match status" value="1"/>
</dbReference>
<evidence type="ECO:0000256" key="6">
    <source>
        <dbReference type="ARBA" id="ARBA00070228"/>
    </source>
</evidence>
<dbReference type="SUPFAM" id="SSF53850">
    <property type="entry name" value="Periplasmic binding protein-like II"/>
    <property type="match status" value="1"/>
</dbReference>
<evidence type="ECO:0000313" key="9">
    <source>
        <dbReference type="Proteomes" id="UP000250369"/>
    </source>
</evidence>
<proteinExistence type="inferred from homology"/>
<dbReference type="InterPro" id="IPR001638">
    <property type="entry name" value="Solute-binding_3/MltF_N"/>
</dbReference>
<reference evidence="8 9" key="1">
    <citation type="journal article" date="2009" name="Int. J. Syst. Evol. Microbiol.">
        <title>Paenibacillus contaminans sp. nov., isolated from a contaminated laboratory plate.</title>
        <authorList>
            <person name="Chou J.H."/>
            <person name="Lee J.H."/>
            <person name="Lin M.C."/>
            <person name="Chang P.S."/>
            <person name="Arun A.B."/>
            <person name="Young C.C."/>
            <person name="Chen W.M."/>
        </authorList>
    </citation>
    <scope>NUCLEOTIDE SEQUENCE [LARGE SCALE GENOMIC DNA]</scope>
    <source>
        <strain evidence="8 9">CKOBP-6</strain>
    </source>
</reference>
<dbReference type="GO" id="GO:0042597">
    <property type="term" value="C:periplasmic space"/>
    <property type="evidence" value="ECO:0007669"/>
    <property type="project" value="UniProtKB-SubCell"/>
</dbReference>
<keyword evidence="4" id="KW-0732">Signal</keyword>
<dbReference type="OrthoDB" id="286202at2"/>
<dbReference type="FunFam" id="3.40.190.10:FF:000050">
    <property type="entry name" value="Sulfonate ABC transporter substrate-binding protein"/>
    <property type="match status" value="1"/>
</dbReference>
<dbReference type="GO" id="GO:0016020">
    <property type="term" value="C:membrane"/>
    <property type="evidence" value="ECO:0007669"/>
    <property type="project" value="InterPro"/>
</dbReference>
<evidence type="ECO:0000256" key="5">
    <source>
        <dbReference type="ARBA" id="ARBA00055538"/>
    </source>
</evidence>
<dbReference type="Gene3D" id="3.40.190.10">
    <property type="entry name" value="Periplasmic binding protein-like II"/>
    <property type="match status" value="2"/>
</dbReference>
<dbReference type="PANTHER" id="PTHR30024:SF42">
    <property type="entry name" value="ALIPHATIC SULFONATES-BINDING PROTEIN-RELATED"/>
    <property type="match status" value="1"/>
</dbReference>
<name>A0A329MP96_9BACL</name>
<comment type="function">
    <text evidence="5">Part of a binding-protein-dependent transport system for aliphatic sulfonates. Putative binding protein.</text>
</comment>
<dbReference type="NCBIfam" id="NF008588">
    <property type="entry name" value="PRK11553.1"/>
    <property type="match status" value="1"/>
</dbReference>
<keyword evidence="3" id="KW-0813">Transport</keyword>
<dbReference type="Proteomes" id="UP000250369">
    <property type="component" value="Unassembled WGS sequence"/>
</dbReference>
<feature type="domain" description="Solute-binding protein family 3/N-terminal" evidence="7">
    <location>
        <begin position="72"/>
        <end position="295"/>
    </location>
</feature>
<dbReference type="InterPro" id="IPR010067">
    <property type="entry name" value="ABC_SsuA_sub-bd"/>
</dbReference>
<evidence type="ECO:0000256" key="1">
    <source>
        <dbReference type="ARBA" id="ARBA00004418"/>
    </source>
</evidence>
<comment type="subcellular location">
    <subcellularLocation>
        <location evidence="1">Periplasm</location>
    </subcellularLocation>
</comment>
<dbReference type="NCBIfam" id="TIGR01728">
    <property type="entry name" value="SsuA_fam"/>
    <property type="match status" value="1"/>
</dbReference>
<gene>
    <name evidence="8" type="ORF">DQG23_09280</name>
</gene>
<dbReference type="PANTHER" id="PTHR30024">
    <property type="entry name" value="ALIPHATIC SULFONATES-BINDING PROTEIN-RELATED"/>
    <property type="match status" value="1"/>
</dbReference>
<protein>
    <recommendedName>
        <fullName evidence="6">Putative aliphatic sulfonates-binding protein</fullName>
    </recommendedName>
</protein>
<evidence type="ECO:0000256" key="2">
    <source>
        <dbReference type="ARBA" id="ARBA00010742"/>
    </source>
</evidence>
<dbReference type="SMART" id="SM00062">
    <property type="entry name" value="PBPb"/>
    <property type="match status" value="1"/>
</dbReference>
<keyword evidence="9" id="KW-1185">Reference proteome</keyword>
<comment type="caution">
    <text evidence="8">The sequence shown here is derived from an EMBL/GenBank/DDBJ whole genome shotgun (WGS) entry which is preliminary data.</text>
</comment>
<dbReference type="InterPro" id="IPR015168">
    <property type="entry name" value="SsuA/THI5"/>
</dbReference>
<comment type="similarity">
    <text evidence="2">Belongs to the bacterial solute-binding protein SsuA/TauA family.</text>
</comment>
<organism evidence="8 9">
    <name type="scientific">Paenibacillus contaminans</name>
    <dbReference type="NCBI Taxonomy" id="450362"/>
    <lineage>
        <taxon>Bacteria</taxon>
        <taxon>Bacillati</taxon>
        <taxon>Bacillota</taxon>
        <taxon>Bacilli</taxon>
        <taxon>Bacillales</taxon>
        <taxon>Paenibacillaceae</taxon>
        <taxon>Paenibacillus</taxon>
    </lineage>
</organism>
<evidence type="ECO:0000256" key="3">
    <source>
        <dbReference type="ARBA" id="ARBA00022448"/>
    </source>
</evidence>
<accession>A0A329MP96</accession>
<evidence type="ECO:0000313" key="8">
    <source>
        <dbReference type="EMBL" id="RAV21705.1"/>
    </source>
</evidence>
<evidence type="ECO:0000259" key="7">
    <source>
        <dbReference type="SMART" id="SM00062"/>
    </source>
</evidence>